<comment type="similarity">
    <text evidence="1 3">Belongs to the pirin family.</text>
</comment>
<dbReference type="OrthoDB" id="9780903at2"/>
<organism evidence="6 7">
    <name type="scientific">Candidatus Francisella endociliophora</name>
    <dbReference type="NCBI Taxonomy" id="653937"/>
    <lineage>
        <taxon>Bacteria</taxon>
        <taxon>Pseudomonadati</taxon>
        <taxon>Pseudomonadota</taxon>
        <taxon>Gammaproteobacteria</taxon>
        <taxon>Thiotrichales</taxon>
        <taxon>Francisellaceae</taxon>
        <taxon>Francisella</taxon>
    </lineage>
</organism>
<feature type="domain" description="Pirin N-terminal" evidence="4">
    <location>
        <begin position="18"/>
        <end position="121"/>
    </location>
</feature>
<dbReference type="Proteomes" id="UP000029672">
    <property type="component" value="Chromosome"/>
</dbReference>
<evidence type="ECO:0000259" key="5">
    <source>
        <dbReference type="Pfam" id="PF05726"/>
    </source>
</evidence>
<dbReference type="PIRSF" id="PIRSF006232">
    <property type="entry name" value="Pirin"/>
    <property type="match status" value="1"/>
</dbReference>
<dbReference type="InterPro" id="IPR012093">
    <property type="entry name" value="Pirin"/>
</dbReference>
<dbReference type="KEGG" id="frf:LO80_07975"/>
<dbReference type="Pfam" id="PF02678">
    <property type="entry name" value="Pirin"/>
    <property type="match status" value="1"/>
</dbReference>
<dbReference type="InterPro" id="IPR003829">
    <property type="entry name" value="Pirin_N_dom"/>
</dbReference>
<reference evidence="6 7" key="1">
    <citation type="submission" date="2014-10" db="EMBL/GenBank/DDBJ databases">
        <title>Whole genome sequence of Francisella endociliophora strain FSC1006, isolated from a laboratory culture of the marine ciliate Euplotes raikovi.</title>
        <authorList>
            <person name="Granberg M."/>
            <person name="Backman S."/>
            <person name="Lundmark E."/>
            <person name="Nilsson E."/>
            <person name="Karlsson E."/>
            <person name="Thelaus J."/>
            <person name="Ohrman C."/>
            <person name="Larkeryd A."/>
            <person name="Stenberg P."/>
        </authorList>
    </citation>
    <scope>NUCLEOTIDE SEQUENCE [LARGE SCALE GENOMIC DNA]</scope>
    <source>
        <strain evidence="6 7">FSC1006</strain>
    </source>
</reference>
<dbReference type="HOGENOM" id="CLU_045717_1_1_6"/>
<keyword evidence="7" id="KW-1185">Reference proteome</keyword>
<feature type="binding site" evidence="2">
    <location>
        <position position="101"/>
    </location>
    <ligand>
        <name>Fe cation</name>
        <dbReference type="ChEBI" id="CHEBI:24875"/>
    </ligand>
</feature>
<dbReference type="EMBL" id="CP009574">
    <property type="protein sequence ID" value="AIT09910.1"/>
    <property type="molecule type" value="Genomic_DNA"/>
</dbReference>
<feature type="domain" description="Pirin C-terminal" evidence="5">
    <location>
        <begin position="177"/>
        <end position="269"/>
    </location>
</feature>
<dbReference type="InterPro" id="IPR014710">
    <property type="entry name" value="RmlC-like_jellyroll"/>
</dbReference>
<sequence length="284" mass="32413">MIKHILSPNIKHLDKITVNRILPSSKQQMVGPWIFMDHFGPATLDSSIALDIRPHPHINLATVSYLLEGKITHRDSLGNIQTTKPNEIGLMVAGKGITHSEREPKESRNQARILHGLQLWLALPLEFEEVEPEFLHYSESTLPTFKYNNAQIKLLIGKAWEHESPVKTFCDTLLAHIELQKNCSLDIPIKEQVGIYVLSGELEISDQKISKSQLAILENTTNIKALCNSEFIILGGDKLGKRFIKWNFVSSKETRINQAIKDWQEDKFDKVIDDEDEFIPYPTR</sequence>
<comment type="cofactor">
    <cofactor evidence="2">
        <name>Fe cation</name>
        <dbReference type="ChEBI" id="CHEBI:24875"/>
    </cofactor>
    <text evidence="2">Binds 1 Fe cation per subunit.</text>
</comment>
<dbReference type="PANTHER" id="PTHR13903">
    <property type="entry name" value="PIRIN-RELATED"/>
    <property type="match status" value="1"/>
</dbReference>
<keyword evidence="2" id="KW-0479">Metal-binding</keyword>
<dbReference type="RefSeq" id="WP_040010252.1">
    <property type="nucleotide sequence ID" value="NZ_CP009574.1"/>
</dbReference>
<feature type="binding site" evidence="2">
    <location>
        <position position="55"/>
    </location>
    <ligand>
        <name>Fe cation</name>
        <dbReference type="ChEBI" id="CHEBI:24875"/>
    </ligand>
</feature>
<feature type="binding site" evidence="2">
    <location>
        <position position="99"/>
    </location>
    <ligand>
        <name>Fe cation</name>
        <dbReference type="ChEBI" id="CHEBI:24875"/>
    </ligand>
</feature>
<gene>
    <name evidence="6" type="ORF">LO80_07975</name>
</gene>
<feature type="binding site" evidence="2">
    <location>
        <position position="57"/>
    </location>
    <ligand>
        <name>Fe cation</name>
        <dbReference type="ChEBI" id="CHEBI:24875"/>
    </ligand>
</feature>
<dbReference type="CDD" id="cd02909">
    <property type="entry name" value="cupin_pirin_N"/>
    <property type="match status" value="1"/>
</dbReference>
<accession>A0A097EQR3</accession>
<evidence type="ECO:0000256" key="2">
    <source>
        <dbReference type="PIRSR" id="PIRSR006232-1"/>
    </source>
</evidence>
<dbReference type="InterPro" id="IPR011051">
    <property type="entry name" value="RmlC_Cupin_sf"/>
</dbReference>
<dbReference type="eggNOG" id="COG1741">
    <property type="taxonomic scope" value="Bacteria"/>
</dbReference>
<evidence type="ECO:0000313" key="7">
    <source>
        <dbReference type="Proteomes" id="UP000029672"/>
    </source>
</evidence>
<dbReference type="Gene3D" id="2.60.120.10">
    <property type="entry name" value="Jelly Rolls"/>
    <property type="match status" value="2"/>
</dbReference>
<dbReference type="STRING" id="1547445.LO80_07975"/>
<evidence type="ECO:0000256" key="1">
    <source>
        <dbReference type="ARBA" id="ARBA00008416"/>
    </source>
</evidence>
<name>A0A097EQR3_9GAMM</name>
<dbReference type="SUPFAM" id="SSF51182">
    <property type="entry name" value="RmlC-like cupins"/>
    <property type="match status" value="1"/>
</dbReference>
<evidence type="ECO:0000256" key="3">
    <source>
        <dbReference type="RuleBase" id="RU003457"/>
    </source>
</evidence>
<dbReference type="InterPro" id="IPR008778">
    <property type="entry name" value="Pirin_C_dom"/>
</dbReference>
<evidence type="ECO:0000313" key="6">
    <source>
        <dbReference type="EMBL" id="AIT09910.1"/>
    </source>
</evidence>
<proteinExistence type="inferred from homology"/>
<dbReference type="Pfam" id="PF05726">
    <property type="entry name" value="Pirin_C"/>
    <property type="match status" value="1"/>
</dbReference>
<evidence type="ECO:0000259" key="4">
    <source>
        <dbReference type="Pfam" id="PF02678"/>
    </source>
</evidence>
<dbReference type="GO" id="GO:0046872">
    <property type="term" value="F:metal ion binding"/>
    <property type="evidence" value="ECO:0007669"/>
    <property type="project" value="UniProtKB-KW"/>
</dbReference>
<dbReference type="AlphaFoldDB" id="A0A097EQR3"/>
<keyword evidence="2" id="KW-0408">Iron</keyword>
<protein>
    <submittedName>
        <fullName evidence="6">Pirin</fullName>
    </submittedName>
</protein>
<dbReference type="PANTHER" id="PTHR13903:SF8">
    <property type="entry name" value="PIRIN"/>
    <property type="match status" value="1"/>
</dbReference>
<dbReference type="CDD" id="cd02247">
    <property type="entry name" value="cupin_pirin_C"/>
    <property type="match status" value="1"/>
</dbReference>